<dbReference type="PROSITE" id="PS00290">
    <property type="entry name" value="IG_MHC"/>
    <property type="match status" value="1"/>
</dbReference>
<dbReference type="Pfam" id="PF00969">
    <property type="entry name" value="MHC_II_beta"/>
    <property type="match status" value="1"/>
</dbReference>
<dbReference type="PANTHER" id="PTHR19944">
    <property type="entry name" value="MHC CLASS II-RELATED"/>
    <property type="match status" value="1"/>
</dbReference>
<dbReference type="InterPro" id="IPR003597">
    <property type="entry name" value="Ig_C1-set"/>
</dbReference>
<dbReference type="InParanoid" id="A0A7N4P0Y7"/>
<keyword evidence="8" id="KW-0325">Glycoprotein</keyword>
<name>A0A7N4P0Y7_SARHA</name>
<keyword evidence="2 10" id="KW-0812">Transmembrane</keyword>
<dbReference type="GeneTree" id="ENSGT00950000183127"/>
<protein>
    <recommendedName>
        <fullName evidence="11">Ig-like domain-containing protein</fullName>
    </recommendedName>
</protein>
<keyword evidence="4 10" id="KW-1133">Transmembrane helix</keyword>
<dbReference type="InterPro" id="IPR011162">
    <property type="entry name" value="MHC_I/II-like_Ag-recog"/>
</dbReference>
<evidence type="ECO:0000256" key="2">
    <source>
        <dbReference type="ARBA" id="ARBA00022692"/>
    </source>
</evidence>
<dbReference type="GO" id="GO:0042613">
    <property type="term" value="C:MHC class II protein complex"/>
    <property type="evidence" value="ECO:0007669"/>
    <property type="project" value="UniProtKB-KW"/>
</dbReference>
<organism evidence="12 13">
    <name type="scientific">Sarcophilus harrisii</name>
    <name type="common">Tasmanian devil</name>
    <name type="synonym">Sarcophilus laniarius</name>
    <dbReference type="NCBI Taxonomy" id="9305"/>
    <lineage>
        <taxon>Eukaryota</taxon>
        <taxon>Metazoa</taxon>
        <taxon>Chordata</taxon>
        <taxon>Craniata</taxon>
        <taxon>Vertebrata</taxon>
        <taxon>Euteleostomi</taxon>
        <taxon>Mammalia</taxon>
        <taxon>Metatheria</taxon>
        <taxon>Dasyuromorphia</taxon>
        <taxon>Dasyuridae</taxon>
        <taxon>Sarcophilus</taxon>
    </lineage>
</organism>
<evidence type="ECO:0000313" key="12">
    <source>
        <dbReference type="Ensembl" id="ENSSHAP00000031438.1"/>
    </source>
</evidence>
<dbReference type="PROSITE" id="PS50835">
    <property type="entry name" value="IG_LIKE"/>
    <property type="match status" value="1"/>
</dbReference>
<dbReference type="Pfam" id="PF07654">
    <property type="entry name" value="C1-set"/>
    <property type="match status" value="1"/>
</dbReference>
<dbReference type="GO" id="GO:0002250">
    <property type="term" value="P:adaptive immune response"/>
    <property type="evidence" value="ECO:0007669"/>
    <property type="project" value="UniProtKB-KW"/>
</dbReference>
<keyword evidence="7" id="KW-1015">Disulfide bond</keyword>
<dbReference type="InterPro" id="IPR000353">
    <property type="entry name" value="MHC_II_b_N"/>
</dbReference>
<evidence type="ECO:0000256" key="1">
    <source>
        <dbReference type="ARBA" id="ARBA00004479"/>
    </source>
</evidence>
<comment type="subcellular location">
    <subcellularLocation>
        <location evidence="1">Membrane</location>
        <topology evidence="1">Single-pass type I membrane protein</topology>
    </subcellularLocation>
</comment>
<dbReference type="Ensembl" id="ENSSHAT00000036532.1">
    <property type="protein sequence ID" value="ENSSHAP00000031438.1"/>
    <property type="gene ID" value="ENSSHAG00000007210.2"/>
</dbReference>
<keyword evidence="6 10" id="KW-0472">Membrane</keyword>
<keyword evidence="9" id="KW-0491">MHC II</keyword>
<dbReference type="SUPFAM" id="SSF48726">
    <property type="entry name" value="Immunoglobulin"/>
    <property type="match status" value="1"/>
</dbReference>
<evidence type="ECO:0000256" key="9">
    <source>
        <dbReference type="ARBA" id="ARBA00023182"/>
    </source>
</evidence>
<dbReference type="Proteomes" id="UP000007648">
    <property type="component" value="Unassembled WGS sequence"/>
</dbReference>
<dbReference type="SMART" id="SM00407">
    <property type="entry name" value="IGc1"/>
    <property type="match status" value="1"/>
</dbReference>
<feature type="domain" description="Ig-like" evidence="11">
    <location>
        <begin position="118"/>
        <end position="208"/>
    </location>
</feature>
<keyword evidence="3" id="KW-0391">Immunity</keyword>
<evidence type="ECO:0000256" key="5">
    <source>
        <dbReference type="ARBA" id="ARBA00023130"/>
    </source>
</evidence>
<dbReference type="InterPro" id="IPR036179">
    <property type="entry name" value="Ig-like_dom_sf"/>
</dbReference>
<keyword evidence="5" id="KW-1064">Adaptive immunity</keyword>
<dbReference type="Gene3D" id="3.10.320.10">
    <property type="entry name" value="Class II Histocompatibility Antigen, M Beta Chain, Chain B, domain 1"/>
    <property type="match status" value="1"/>
</dbReference>
<dbReference type="Gene3D" id="2.60.40.10">
    <property type="entry name" value="Immunoglobulins"/>
    <property type="match status" value="1"/>
</dbReference>
<evidence type="ECO:0000256" key="8">
    <source>
        <dbReference type="ARBA" id="ARBA00023180"/>
    </source>
</evidence>
<keyword evidence="13" id="KW-1185">Reference proteome</keyword>
<dbReference type="InterPro" id="IPR014745">
    <property type="entry name" value="MHC_II_a/b_N"/>
</dbReference>
<evidence type="ECO:0000259" key="11">
    <source>
        <dbReference type="PROSITE" id="PS50835"/>
    </source>
</evidence>
<reference evidence="12 13" key="1">
    <citation type="journal article" date="2011" name="Proc. Natl. Acad. Sci. U.S.A.">
        <title>Genetic diversity and population structure of the endangered marsupial Sarcophilus harrisii (Tasmanian devil).</title>
        <authorList>
            <person name="Miller W."/>
            <person name="Hayes V.M."/>
            <person name="Ratan A."/>
            <person name="Petersen D.C."/>
            <person name="Wittekindt N.E."/>
            <person name="Miller J."/>
            <person name="Walenz B."/>
            <person name="Knight J."/>
            <person name="Qi J."/>
            <person name="Zhao F."/>
            <person name="Wang Q."/>
            <person name="Bedoya-Reina O.C."/>
            <person name="Katiyar N."/>
            <person name="Tomsho L.P."/>
            <person name="Kasson L.M."/>
            <person name="Hardie R.A."/>
            <person name="Woodbridge P."/>
            <person name="Tindall E.A."/>
            <person name="Bertelsen M.F."/>
            <person name="Dixon D."/>
            <person name="Pyecroft S."/>
            <person name="Helgen K.M."/>
            <person name="Lesk A.M."/>
            <person name="Pringle T.H."/>
            <person name="Patterson N."/>
            <person name="Zhang Y."/>
            <person name="Kreiss A."/>
            <person name="Woods G.M."/>
            <person name="Jones M.E."/>
            <person name="Schuster S.C."/>
        </authorList>
    </citation>
    <scope>NUCLEOTIDE SEQUENCE [LARGE SCALE GENOMIC DNA]</scope>
</reference>
<dbReference type="InterPro" id="IPR050160">
    <property type="entry name" value="MHC/Immunoglobulin"/>
</dbReference>
<dbReference type="InterPro" id="IPR013783">
    <property type="entry name" value="Ig-like_fold"/>
</dbReference>
<sequence>MAGIEAVHTGGVGNEMLSLGSSKWAKHFTLQFKAECYFENGTEHVRHVHRAIYNRQEYARFDSDLGKFVAVTELGRCSAEYWNSQKEILENVRAEVDTVCIYNYKSYNSFFLFSPAHPKVTVYPSKMAPPGHHNLLVCSVSGFYPGDIKVQWFLNGREETAGVTLVMLEMTHRRGDVYTCQVEHSSLQGPVHLDWKAQSESAQSKMLSGVGGLVLGLIFLGVGLIVHKRSQKGRKLQPLGLVASVKVRNASRGEDCHPCSHGASISFHNSCRG</sequence>
<evidence type="ECO:0000313" key="13">
    <source>
        <dbReference type="Proteomes" id="UP000007648"/>
    </source>
</evidence>
<evidence type="ECO:0000256" key="7">
    <source>
        <dbReference type="ARBA" id="ARBA00023157"/>
    </source>
</evidence>
<dbReference type="GO" id="GO:0002504">
    <property type="term" value="P:antigen processing and presentation of peptide or polysaccharide antigen via MHC class II"/>
    <property type="evidence" value="ECO:0007669"/>
    <property type="project" value="UniProtKB-KW"/>
</dbReference>
<dbReference type="FunFam" id="3.10.320.10:FF:000001">
    <property type="entry name" value="HLA class II histocompatibility antigen, DRB1-1 beta chain"/>
    <property type="match status" value="1"/>
</dbReference>
<feature type="transmembrane region" description="Helical" evidence="10">
    <location>
        <begin position="206"/>
        <end position="226"/>
    </location>
</feature>
<dbReference type="InterPro" id="IPR007110">
    <property type="entry name" value="Ig-like_dom"/>
</dbReference>
<evidence type="ECO:0000256" key="6">
    <source>
        <dbReference type="ARBA" id="ARBA00023136"/>
    </source>
</evidence>
<dbReference type="SMART" id="SM00921">
    <property type="entry name" value="MHC_II_beta"/>
    <property type="match status" value="1"/>
</dbReference>
<dbReference type="SUPFAM" id="SSF54452">
    <property type="entry name" value="MHC antigen-recognition domain"/>
    <property type="match status" value="1"/>
</dbReference>
<dbReference type="InterPro" id="IPR003006">
    <property type="entry name" value="Ig/MHC_CS"/>
</dbReference>
<dbReference type="AlphaFoldDB" id="A0A7N4P0Y7"/>
<dbReference type="PANTHER" id="PTHR19944:SF99">
    <property type="entry name" value="HLA CLASS II HISTOCOMPATIBILITY ANTIGEN, DRB1 BETA CHAIN"/>
    <property type="match status" value="1"/>
</dbReference>
<evidence type="ECO:0000256" key="10">
    <source>
        <dbReference type="SAM" id="Phobius"/>
    </source>
</evidence>
<reference evidence="12" key="3">
    <citation type="submission" date="2025-09" db="UniProtKB">
        <authorList>
            <consortium name="Ensembl"/>
        </authorList>
    </citation>
    <scope>IDENTIFICATION</scope>
</reference>
<proteinExistence type="predicted"/>
<accession>A0A7N4P0Y7</accession>
<evidence type="ECO:0000256" key="3">
    <source>
        <dbReference type="ARBA" id="ARBA00022859"/>
    </source>
</evidence>
<reference evidence="12" key="2">
    <citation type="submission" date="2025-08" db="UniProtKB">
        <authorList>
            <consortium name="Ensembl"/>
        </authorList>
    </citation>
    <scope>IDENTIFICATION</scope>
</reference>
<evidence type="ECO:0000256" key="4">
    <source>
        <dbReference type="ARBA" id="ARBA00022989"/>
    </source>
</evidence>